<comment type="caution">
    <text evidence="1">The sequence shown here is derived from an EMBL/GenBank/DDBJ whole genome shotgun (WGS) entry which is preliminary data.</text>
</comment>
<proteinExistence type="predicted"/>
<reference evidence="2" key="1">
    <citation type="submission" date="2017-08" db="EMBL/GenBank/DDBJ databases">
        <title>A dynamic microbial community with high functional redundancy inhabits the cold, oxic subseafloor aquifer.</title>
        <authorList>
            <person name="Tully B.J."/>
            <person name="Wheat C.G."/>
            <person name="Glazer B.T."/>
            <person name="Huber J.A."/>
        </authorList>
    </citation>
    <scope>NUCLEOTIDE SEQUENCE [LARGE SCALE GENOMIC DNA]</scope>
</reference>
<accession>A0A2A4YM13</accession>
<gene>
    <name evidence="1" type="ORF">COB11_01225</name>
</gene>
<evidence type="ECO:0000313" key="2">
    <source>
        <dbReference type="Proteomes" id="UP000217838"/>
    </source>
</evidence>
<dbReference type="EMBL" id="NVUU01000009">
    <property type="protein sequence ID" value="PCI95764.1"/>
    <property type="molecule type" value="Genomic_DNA"/>
</dbReference>
<protein>
    <submittedName>
        <fullName evidence="1">Uncharacterized protein</fullName>
    </submittedName>
</protein>
<name>A0A2A4YM13_UNCAE</name>
<evidence type="ECO:0000313" key="1">
    <source>
        <dbReference type="EMBL" id="PCI95764.1"/>
    </source>
</evidence>
<sequence>MIRNITAQSFKTQLCTNFGFDEGHVSLYVSRRIPSGSSSFFETREKWVSLNNEDLIVSSQTTRTCCFSRRAPEREYQVTIQIFLKCTSQDLSSGSPCLSCKRIQEITSALPKQA</sequence>
<dbReference type="AlphaFoldDB" id="A0A2A4YM13"/>
<dbReference type="Proteomes" id="UP000217838">
    <property type="component" value="Unassembled WGS sequence"/>
</dbReference>
<organism evidence="1 2">
    <name type="scientific">Aerophobetes bacterium</name>
    <dbReference type="NCBI Taxonomy" id="2030807"/>
    <lineage>
        <taxon>Bacteria</taxon>
        <taxon>Candidatus Aerophobota</taxon>
    </lineage>
</organism>